<dbReference type="AlphaFoldDB" id="A0A6A6EN90"/>
<dbReference type="EMBL" id="ML994615">
    <property type="protein sequence ID" value="KAF2192178.1"/>
    <property type="molecule type" value="Genomic_DNA"/>
</dbReference>
<gene>
    <name evidence="3" type="ORF">K469DRAFT_620199</name>
</gene>
<dbReference type="InterPro" id="IPR049326">
    <property type="entry name" value="Rhodopsin_dom_fungi"/>
</dbReference>
<evidence type="ECO:0000256" key="1">
    <source>
        <dbReference type="SAM" id="Phobius"/>
    </source>
</evidence>
<feature type="domain" description="Rhodopsin" evidence="2">
    <location>
        <begin position="48"/>
        <end position="278"/>
    </location>
</feature>
<evidence type="ECO:0000313" key="3">
    <source>
        <dbReference type="EMBL" id="KAF2192178.1"/>
    </source>
</evidence>
<keyword evidence="1" id="KW-0472">Membrane</keyword>
<dbReference type="OrthoDB" id="3918601at2759"/>
<dbReference type="PANTHER" id="PTHR39614:SF2">
    <property type="entry name" value="INTEGRAL MEMBRANE PROTEIN"/>
    <property type="match status" value="1"/>
</dbReference>
<reference evidence="3" key="1">
    <citation type="journal article" date="2020" name="Stud. Mycol.">
        <title>101 Dothideomycetes genomes: a test case for predicting lifestyles and emergence of pathogens.</title>
        <authorList>
            <person name="Haridas S."/>
            <person name="Albert R."/>
            <person name="Binder M."/>
            <person name="Bloem J."/>
            <person name="Labutti K."/>
            <person name="Salamov A."/>
            <person name="Andreopoulos B."/>
            <person name="Baker S."/>
            <person name="Barry K."/>
            <person name="Bills G."/>
            <person name="Bluhm B."/>
            <person name="Cannon C."/>
            <person name="Castanera R."/>
            <person name="Culley D."/>
            <person name="Daum C."/>
            <person name="Ezra D."/>
            <person name="Gonzalez J."/>
            <person name="Henrissat B."/>
            <person name="Kuo A."/>
            <person name="Liang C."/>
            <person name="Lipzen A."/>
            <person name="Lutzoni F."/>
            <person name="Magnuson J."/>
            <person name="Mondo S."/>
            <person name="Nolan M."/>
            <person name="Ohm R."/>
            <person name="Pangilinan J."/>
            <person name="Park H.-J."/>
            <person name="Ramirez L."/>
            <person name="Alfaro M."/>
            <person name="Sun H."/>
            <person name="Tritt A."/>
            <person name="Yoshinaga Y."/>
            <person name="Zwiers L.-H."/>
            <person name="Turgeon B."/>
            <person name="Goodwin S."/>
            <person name="Spatafora J."/>
            <person name="Crous P."/>
            <person name="Grigoriev I."/>
        </authorList>
    </citation>
    <scope>NUCLEOTIDE SEQUENCE</scope>
    <source>
        <strain evidence="3">CBS 207.26</strain>
    </source>
</reference>
<feature type="transmembrane region" description="Helical" evidence="1">
    <location>
        <begin position="22"/>
        <end position="46"/>
    </location>
</feature>
<sequence length="365" mass="39779">MSLPSPAAPTGDRFATVSETDYGAPLFIATILTLAFTFLVLIVRITVVKWRTWSLDDLVLVCATIVGLGQWISIFIAYDNGLGKDTSMVDSGDLPRMAKFFFASRTLLVIALCLSKCSLVLTIRALFTRDLKTQWQVSNIAIGTICAWGAASALTISVDCSPNYVVLGQQNVKCANHVIRLRAIFISDVMLECAIVILPALFLISVSMAWNRKLLVTVAFAFRLPTVACIIAYLIASTRFLSSNRTGVNITATVIWQQVLLGYSLMSVTIPTLKSFVRGFTTGGMGFSKNINTNIGSSQHSQRNIATIQLNMLSKNSSARSALTRTAPDPMPVLMRSRSVSHLSESLAQDYSSVTSQGSRQVMIR</sequence>
<keyword evidence="1" id="KW-0812">Transmembrane</keyword>
<dbReference type="Proteomes" id="UP000800200">
    <property type="component" value="Unassembled WGS sequence"/>
</dbReference>
<evidence type="ECO:0000313" key="4">
    <source>
        <dbReference type="Proteomes" id="UP000800200"/>
    </source>
</evidence>
<keyword evidence="4" id="KW-1185">Reference proteome</keyword>
<accession>A0A6A6EN90</accession>
<evidence type="ECO:0000259" key="2">
    <source>
        <dbReference type="Pfam" id="PF20684"/>
    </source>
</evidence>
<dbReference type="Pfam" id="PF20684">
    <property type="entry name" value="Fung_rhodopsin"/>
    <property type="match status" value="1"/>
</dbReference>
<organism evidence="3 4">
    <name type="scientific">Zopfia rhizophila CBS 207.26</name>
    <dbReference type="NCBI Taxonomy" id="1314779"/>
    <lineage>
        <taxon>Eukaryota</taxon>
        <taxon>Fungi</taxon>
        <taxon>Dikarya</taxon>
        <taxon>Ascomycota</taxon>
        <taxon>Pezizomycotina</taxon>
        <taxon>Dothideomycetes</taxon>
        <taxon>Dothideomycetes incertae sedis</taxon>
        <taxon>Zopfiaceae</taxon>
        <taxon>Zopfia</taxon>
    </lineage>
</organism>
<name>A0A6A6EN90_9PEZI</name>
<dbReference type="PANTHER" id="PTHR39614">
    <property type="entry name" value="INTEGRAL MEMBRANE PROTEIN"/>
    <property type="match status" value="1"/>
</dbReference>
<proteinExistence type="predicted"/>
<feature type="transmembrane region" description="Helical" evidence="1">
    <location>
        <begin position="98"/>
        <end position="123"/>
    </location>
</feature>
<feature type="transmembrane region" description="Helical" evidence="1">
    <location>
        <begin position="58"/>
        <end position="78"/>
    </location>
</feature>
<keyword evidence="1" id="KW-1133">Transmembrane helix</keyword>
<feature type="transmembrane region" description="Helical" evidence="1">
    <location>
        <begin position="216"/>
        <end position="236"/>
    </location>
</feature>
<feature type="transmembrane region" description="Helical" evidence="1">
    <location>
        <begin position="189"/>
        <end position="210"/>
    </location>
</feature>
<protein>
    <recommendedName>
        <fullName evidence="2">Rhodopsin domain-containing protein</fullName>
    </recommendedName>
</protein>